<feature type="non-terminal residue" evidence="1">
    <location>
        <position position="1"/>
    </location>
</feature>
<dbReference type="EMBL" id="AJSR01002504">
    <property type="protein sequence ID" value="EKM28485.1"/>
    <property type="molecule type" value="Genomic_DNA"/>
</dbReference>
<evidence type="ECO:0000313" key="2">
    <source>
        <dbReference type="Proteomes" id="UP000008367"/>
    </source>
</evidence>
<name>A0A454CQ63_VIBHA</name>
<reference evidence="1 2" key="1">
    <citation type="submission" date="2012-10" db="EMBL/GenBank/DDBJ databases">
        <title>Genome sequence of Vibrio Cholerae HENC-02.</title>
        <authorList>
            <person name="Eppinger M."/>
            <person name="Hasan N.A."/>
            <person name="Sengamalay N."/>
            <person name="Hine E."/>
            <person name="Su Q."/>
            <person name="Daugherty S.C."/>
            <person name="Young S."/>
            <person name="Sadzewicz L."/>
            <person name="Tallon L."/>
            <person name="Cebula T.A."/>
            <person name="Ravel J."/>
            <person name="Colwell R.R."/>
        </authorList>
    </citation>
    <scope>NUCLEOTIDE SEQUENCE [LARGE SCALE GENOMIC DNA]</scope>
    <source>
        <strain evidence="1 2">HENC-02</strain>
    </source>
</reference>
<protein>
    <submittedName>
        <fullName evidence="1">Uncharacterized protein</fullName>
    </submittedName>
</protein>
<gene>
    <name evidence="1" type="ORF">VCHENC02_5623B</name>
</gene>
<proteinExistence type="predicted"/>
<sequence>QLHGSLHMS</sequence>
<organism evidence="1 2">
    <name type="scientific">Vibrio harveyi</name>
    <name type="common">Beneckea harveyi</name>
    <dbReference type="NCBI Taxonomy" id="669"/>
    <lineage>
        <taxon>Bacteria</taxon>
        <taxon>Pseudomonadati</taxon>
        <taxon>Pseudomonadota</taxon>
        <taxon>Gammaproteobacteria</taxon>
        <taxon>Vibrionales</taxon>
        <taxon>Vibrionaceae</taxon>
        <taxon>Vibrio</taxon>
    </lineage>
</organism>
<comment type="caution">
    <text evidence="1">The sequence shown here is derived from an EMBL/GenBank/DDBJ whole genome shotgun (WGS) entry which is preliminary data.</text>
</comment>
<dbReference type="Proteomes" id="UP000008367">
    <property type="component" value="Unassembled WGS sequence"/>
</dbReference>
<accession>A0A454CQ63</accession>
<evidence type="ECO:0000313" key="1">
    <source>
        <dbReference type="EMBL" id="EKM28485.1"/>
    </source>
</evidence>